<comment type="caution">
    <text evidence="3">The sequence shown here is derived from an EMBL/GenBank/DDBJ whole genome shotgun (WGS) entry which is preliminary data.</text>
</comment>
<dbReference type="EMBL" id="VSSQ01000130">
    <property type="protein sequence ID" value="MPL79785.1"/>
    <property type="molecule type" value="Genomic_DNA"/>
</dbReference>
<protein>
    <submittedName>
        <fullName evidence="3">Uncharacterized protein</fullName>
    </submittedName>
</protein>
<feature type="compositionally biased region" description="Polar residues" evidence="1">
    <location>
        <begin position="28"/>
        <end position="40"/>
    </location>
</feature>
<name>A0A644ULJ1_9ZZZZ</name>
<evidence type="ECO:0000256" key="2">
    <source>
        <dbReference type="SAM" id="Phobius"/>
    </source>
</evidence>
<organism evidence="3">
    <name type="scientific">bioreactor metagenome</name>
    <dbReference type="NCBI Taxonomy" id="1076179"/>
    <lineage>
        <taxon>unclassified sequences</taxon>
        <taxon>metagenomes</taxon>
        <taxon>ecological metagenomes</taxon>
    </lineage>
</organism>
<feature type="region of interest" description="Disordered" evidence="1">
    <location>
        <begin position="21"/>
        <end position="42"/>
    </location>
</feature>
<reference evidence="3" key="1">
    <citation type="submission" date="2019-08" db="EMBL/GenBank/DDBJ databases">
        <authorList>
            <person name="Kucharzyk K."/>
            <person name="Murdoch R.W."/>
            <person name="Higgins S."/>
            <person name="Loffler F."/>
        </authorList>
    </citation>
    <scope>NUCLEOTIDE SEQUENCE</scope>
</reference>
<proteinExistence type="predicted"/>
<keyword evidence="2" id="KW-1133">Transmembrane helix</keyword>
<evidence type="ECO:0000256" key="1">
    <source>
        <dbReference type="SAM" id="MobiDB-lite"/>
    </source>
</evidence>
<sequence length="72" mass="7638">MNPKLKIILFSILLSISLTSNSQPTPPQTHGNNVNTSPTQGAPIGTGTGLLLALGSIYTSIKVYQSRKEDRG</sequence>
<dbReference type="AlphaFoldDB" id="A0A644ULJ1"/>
<feature type="transmembrane region" description="Helical" evidence="2">
    <location>
        <begin position="41"/>
        <end position="61"/>
    </location>
</feature>
<keyword evidence="2" id="KW-0472">Membrane</keyword>
<gene>
    <name evidence="3" type="ORF">SDC9_25670</name>
</gene>
<keyword evidence="2" id="KW-0812">Transmembrane</keyword>
<evidence type="ECO:0000313" key="3">
    <source>
        <dbReference type="EMBL" id="MPL79785.1"/>
    </source>
</evidence>
<accession>A0A644ULJ1</accession>